<name>A0A0T9R540_9GAMM</name>
<dbReference type="AlphaFoldDB" id="A0A0T9R540"/>
<proteinExistence type="predicted"/>
<dbReference type="Proteomes" id="UP000038204">
    <property type="component" value="Unassembled WGS sequence"/>
</dbReference>
<accession>A0A0T9R540</accession>
<organism evidence="1 2">
    <name type="scientific">Yersinia similis</name>
    <dbReference type="NCBI Taxonomy" id="367190"/>
    <lineage>
        <taxon>Bacteria</taxon>
        <taxon>Pseudomonadati</taxon>
        <taxon>Pseudomonadota</taxon>
        <taxon>Gammaproteobacteria</taxon>
        <taxon>Enterobacterales</taxon>
        <taxon>Yersiniaceae</taxon>
        <taxon>Yersinia</taxon>
    </lineage>
</organism>
<evidence type="ECO:0000313" key="2">
    <source>
        <dbReference type="Proteomes" id="UP000038204"/>
    </source>
</evidence>
<evidence type="ECO:0000313" key="1">
    <source>
        <dbReference type="EMBL" id="CNI45262.1"/>
    </source>
</evidence>
<gene>
    <name evidence="1" type="ORF">ERS008667_03438</name>
</gene>
<sequence length="138" mass="14968">MPVRDTKIVVGGQFQIISPGFCAHADTPVLTGEIIIKEGIGTIHPVPLEGTNPGPHIDRIAAVFITGTELGKENGFFIIIQRDQDIGRTAVQMEVIINIQLYASSTKLTQPLLCRVIEFIAGRRTHHPLTGFSDITVG</sequence>
<reference evidence="1 2" key="1">
    <citation type="submission" date="2015-03" db="EMBL/GenBank/DDBJ databases">
        <authorList>
            <person name="Murphy D."/>
        </authorList>
    </citation>
    <scope>NUCLEOTIDE SEQUENCE [LARGE SCALE GENOMIC DNA]</scope>
    <source>
        <strain evidence="1 2">Y233</strain>
    </source>
</reference>
<dbReference type="EMBL" id="CQBK01000030">
    <property type="protein sequence ID" value="CNI45262.1"/>
    <property type="molecule type" value="Genomic_DNA"/>
</dbReference>
<protein>
    <submittedName>
        <fullName evidence="1">Uncharacterized protein</fullName>
    </submittedName>
</protein>